<proteinExistence type="predicted"/>
<name>E9GSH5_DAPPU</name>
<organism evidence="3 4">
    <name type="scientific">Daphnia pulex</name>
    <name type="common">Water flea</name>
    <dbReference type="NCBI Taxonomy" id="6669"/>
    <lineage>
        <taxon>Eukaryota</taxon>
        <taxon>Metazoa</taxon>
        <taxon>Ecdysozoa</taxon>
        <taxon>Arthropoda</taxon>
        <taxon>Crustacea</taxon>
        <taxon>Branchiopoda</taxon>
        <taxon>Diplostraca</taxon>
        <taxon>Cladocera</taxon>
        <taxon>Anomopoda</taxon>
        <taxon>Daphniidae</taxon>
        <taxon>Daphnia</taxon>
    </lineage>
</organism>
<protein>
    <submittedName>
        <fullName evidence="3">Uncharacterized protein</fullName>
    </submittedName>
</protein>
<sequence>MVAMFGCAIIIALSILIIICFLIPDTWWILPWAPHQADEDQALNGAEGNHDVRLRDFHQWRPEEEDDPAELMDSRKKLKKPSSSGVSGSAAAGCREMNYATTLPGTRWIAAGPARS</sequence>
<dbReference type="HOGENOM" id="CLU_2099315_0_0_1"/>
<dbReference type="KEGG" id="dpx:DAPPUDRAFT_106012"/>
<accession>E9GSH5</accession>
<keyword evidence="2" id="KW-0812">Transmembrane</keyword>
<evidence type="ECO:0000256" key="2">
    <source>
        <dbReference type="SAM" id="Phobius"/>
    </source>
</evidence>
<evidence type="ECO:0000313" key="4">
    <source>
        <dbReference type="Proteomes" id="UP000000305"/>
    </source>
</evidence>
<dbReference type="Proteomes" id="UP000000305">
    <property type="component" value="Unassembled WGS sequence"/>
</dbReference>
<feature type="transmembrane region" description="Helical" evidence="2">
    <location>
        <begin position="7"/>
        <end position="30"/>
    </location>
</feature>
<feature type="region of interest" description="Disordered" evidence="1">
    <location>
        <begin position="57"/>
        <end position="90"/>
    </location>
</feature>
<dbReference type="AlphaFoldDB" id="E9GSH5"/>
<keyword evidence="2" id="KW-0472">Membrane</keyword>
<keyword evidence="4" id="KW-1185">Reference proteome</keyword>
<dbReference type="InParanoid" id="E9GSH5"/>
<keyword evidence="2" id="KW-1133">Transmembrane helix</keyword>
<dbReference type="EMBL" id="GL732562">
    <property type="protein sequence ID" value="EFX77574.1"/>
    <property type="molecule type" value="Genomic_DNA"/>
</dbReference>
<reference evidence="3 4" key="1">
    <citation type="journal article" date="2011" name="Science">
        <title>The ecoresponsive genome of Daphnia pulex.</title>
        <authorList>
            <person name="Colbourne J.K."/>
            <person name="Pfrender M.E."/>
            <person name="Gilbert D."/>
            <person name="Thomas W.K."/>
            <person name="Tucker A."/>
            <person name="Oakley T.H."/>
            <person name="Tokishita S."/>
            <person name="Aerts A."/>
            <person name="Arnold G.J."/>
            <person name="Basu M.K."/>
            <person name="Bauer D.J."/>
            <person name="Caceres C.E."/>
            <person name="Carmel L."/>
            <person name="Casola C."/>
            <person name="Choi J.H."/>
            <person name="Detter J.C."/>
            <person name="Dong Q."/>
            <person name="Dusheyko S."/>
            <person name="Eads B.D."/>
            <person name="Frohlich T."/>
            <person name="Geiler-Samerotte K.A."/>
            <person name="Gerlach D."/>
            <person name="Hatcher P."/>
            <person name="Jogdeo S."/>
            <person name="Krijgsveld J."/>
            <person name="Kriventseva E.V."/>
            <person name="Kultz D."/>
            <person name="Laforsch C."/>
            <person name="Lindquist E."/>
            <person name="Lopez J."/>
            <person name="Manak J.R."/>
            <person name="Muller J."/>
            <person name="Pangilinan J."/>
            <person name="Patwardhan R.P."/>
            <person name="Pitluck S."/>
            <person name="Pritham E.J."/>
            <person name="Rechtsteiner A."/>
            <person name="Rho M."/>
            <person name="Rogozin I.B."/>
            <person name="Sakarya O."/>
            <person name="Salamov A."/>
            <person name="Schaack S."/>
            <person name="Shapiro H."/>
            <person name="Shiga Y."/>
            <person name="Skalitzky C."/>
            <person name="Smith Z."/>
            <person name="Souvorov A."/>
            <person name="Sung W."/>
            <person name="Tang Z."/>
            <person name="Tsuchiya D."/>
            <person name="Tu H."/>
            <person name="Vos H."/>
            <person name="Wang M."/>
            <person name="Wolf Y.I."/>
            <person name="Yamagata H."/>
            <person name="Yamada T."/>
            <person name="Ye Y."/>
            <person name="Shaw J.R."/>
            <person name="Andrews J."/>
            <person name="Crease T.J."/>
            <person name="Tang H."/>
            <person name="Lucas S.M."/>
            <person name="Robertson H.M."/>
            <person name="Bork P."/>
            <person name="Koonin E.V."/>
            <person name="Zdobnov E.M."/>
            <person name="Grigoriev I.V."/>
            <person name="Lynch M."/>
            <person name="Boore J.L."/>
        </authorList>
    </citation>
    <scope>NUCLEOTIDE SEQUENCE [LARGE SCALE GENOMIC DNA]</scope>
</reference>
<evidence type="ECO:0000313" key="3">
    <source>
        <dbReference type="EMBL" id="EFX77574.1"/>
    </source>
</evidence>
<evidence type="ECO:0000256" key="1">
    <source>
        <dbReference type="SAM" id="MobiDB-lite"/>
    </source>
</evidence>
<gene>
    <name evidence="3" type="ORF">DAPPUDRAFT_106012</name>
</gene>